<dbReference type="InterPro" id="IPR013786">
    <property type="entry name" value="AcylCoA_DH/ox_N"/>
</dbReference>
<dbReference type="STRING" id="91928.A0A0D2BDF6"/>
<dbReference type="InterPro" id="IPR009075">
    <property type="entry name" value="AcylCo_DH/oxidase_C"/>
</dbReference>
<dbReference type="Gene3D" id="1.20.140.10">
    <property type="entry name" value="Butyryl-CoA Dehydrogenase, subunit A, domain 3"/>
    <property type="match status" value="1"/>
</dbReference>
<dbReference type="PANTHER" id="PTHR48083:SF17">
    <property type="entry name" value="ACYL-COA DEHYDROGENASE (AFU_ORTHOLOGUE AFUA_2G16630)-RELATED"/>
    <property type="match status" value="1"/>
</dbReference>
<evidence type="ECO:0000313" key="11">
    <source>
        <dbReference type="Proteomes" id="UP000053328"/>
    </source>
</evidence>
<evidence type="ECO:0000259" key="7">
    <source>
        <dbReference type="Pfam" id="PF00441"/>
    </source>
</evidence>
<dbReference type="FunFam" id="2.40.110.10:FF:000002">
    <property type="entry name" value="Acyl-CoA dehydrogenase fadE12"/>
    <property type="match status" value="1"/>
</dbReference>
<evidence type="ECO:0000256" key="6">
    <source>
        <dbReference type="RuleBase" id="RU362125"/>
    </source>
</evidence>
<dbReference type="RefSeq" id="XP_016237184.1">
    <property type="nucleotide sequence ID" value="XM_016378507.1"/>
</dbReference>
<evidence type="ECO:0000256" key="2">
    <source>
        <dbReference type="ARBA" id="ARBA00009347"/>
    </source>
</evidence>
<dbReference type="Proteomes" id="UP000053328">
    <property type="component" value="Unassembled WGS sequence"/>
</dbReference>
<dbReference type="Pfam" id="PF02771">
    <property type="entry name" value="Acyl-CoA_dh_N"/>
    <property type="match status" value="1"/>
</dbReference>
<dbReference type="VEuPathDB" id="FungiDB:PV08_04159"/>
<dbReference type="HOGENOM" id="CLU_018204_4_1_1"/>
<gene>
    <name evidence="10" type="ORF">PV08_04159</name>
</gene>
<dbReference type="EMBL" id="KN847494">
    <property type="protein sequence ID" value="KIW16968.1"/>
    <property type="molecule type" value="Genomic_DNA"/>
</dbReference>
<dbReference type="PANTHER" id="PTHR48083">
    <property type="entry name" value="MEDIUM-CHAIN SPECIFIC ACYL-COA DEHYDROGENASE, MITOCHONDRIAL-RELATED"/>
    <property type="match status" value="1"/>
</dbReference>
<organism evidence="10 11">
    <name type="scientific">Exophiala spinifera</name>
    <dbReference type="NCBI Taxonomy" id="91928"/>
    <lineage>
        <taxon>Eukaryota</taxon>
        <taxon>Fungi</taxon>
        <taxon>Dikarya</taxon>
        <taxon>Ascomycota</taxon>
        <taxon>Pezizomycotina</taxon>
        <taxon>Eurotiomycetes</taxon>
        <taxon>Chaetothyriomycetidae</taxon>
        <taxon>Chaetothyriales</taxon>
        <taxon>Herpotrichiellaceae</taxon>
        <taxon>Exophiala</taxon>
    </lineage>
</organism>
<dbReference type="Gene3D" id="2.40.110.10">
    <property type="entry name" value="Butyryl-CoA Dehydrogenase, subunit A, domain 2"/>
    <property type="match status" value="1"/>
</dbReference>
<dbReference type="GeneID" id="27331242"/>
<protein>
    <recommendedName>
        <fullName evidence="12">Acyl-CoA dehydrogenase</fullName>
    </recommendedName>
</protein>
<dbReference type="GO" id="GO:0033539">
    <property type="term" value="P:fatty acid beta-oxidation using acyl-CoA dehydrogenase"/>
    <property type="evidence" value="ECO:0007669"/>
    <property type="project" value="TreeGrafter"/>
</dbReference>
<dbReference type="AlphaFoldDB" id="A0A0D2BDF6"/>
<keyword evidence="11" id="KW-1185">Reference proteome</keyword>
<name>A0A0D2BDF6_9EURO</name>
<dbReference type="InterPro" id="IPR006089">
    <property type="entry name" value="Acyl-CoA_DH_CS"/>
</dbReference>
<accession>A0A0D2BDF6</accession>
<evidence type="ECO:0000256" key="4">
    <source>
        <dbReference type="ARBA" id="ARBA00022827"/>
    </source>
</evidence>
<comment type="cofactor">
    <cofactor evidence="1 6">
        <name>FAD</name>
        <dbReference type="ChEBI" id="CHEBI:57692"/>
    </cofactor>
</comment>
<dbReference type="OrthoDB" id="10254877at2759"/>
<dbReference type="InterPro" id="IPR046373">
    <property type="entry name" value="Acyl-CoA_Oxase/DH_mid-dom_sf"/>
</dbReference>
<evidence type="ECO:0000313" key="10">
    <source>
        <dbReference type="EMBL" id="KIW16968.1"/>
    </source>
</evidence>
<dbReference type="SUPFAM" id="SSF47203">
    <property type="entry name" value="Acyl-CoA dehydrogenase C-terminal domain-like"/>
    <property type="match status" value="1"/>
</dbReference>
<dbReference type="CDD" id="cd00567">
    <property type="entry name" value="ACAD"/>
    <property type="match status" value="1"/>
</dbReference>
<dbReference type="SUPFAM" id="SSF56645">
    <property type="entry name" value="Acyl-CoA dehydrogenase NM domain-like"/>
    <property type="match status" value="1"/>
</dbReference>
<dbReference type="Pfam" id="PF02770">
    <property type="entry name" value="Acyl-CoA_dh_M"/>
    <property type="match status" value="1"/>
</dbReference>
<evidence type="ECO:0000256" key="3">
    <source>
        <dbReference type="ARBA" id="ARBA00022630"/>
    </source>
</evidence>
<evidence type="ECO:0008006" key="12">
    <source>
        <dbReference type="Google" id="ProtNLM"/>
    </source>
</evidence>
<dbReference type="InterPro" id="IPR037069">
    <property type="entry name" value="AcylCoA_DH/ox_N_sf"/>
</dbReference>
<reference evidence="10 11" key="1">
    <citation type="submission" date="2015-01" db="EMBL/GenBank/DDBJ databases">
        <title>The Genome Sequence of Exophiala spinifera CBS89968.</title>
        <authorList>
            <consortium name="The Broad Institute Genomics Platform"/>
            <person name="Cuomo C."/>
            <person name="de Hoog S."/>
            <person name="Gorbushina A."/>
            <person name="Stielow B."/>
            <person name="Teixiera M."/>
            <person name="Abouelleil A."/>
            <person name="Chapman S.B."/>
            <person name="Priest M."/>
            <person name="Young S.K."/>
            <person name="Wortman J."/>
            <person name="Nusbaum C."/>
            <person name="Birren B."/>
        </authorList>
    </citation>
    <scope>NUCLEOTIDE SEQUENCE [LARGE SCALE GENOMIC DNA]</scope>
    <source>
        <strain evidence="10 11">CBS 89968</strain>
    </source>
</reference>
<dbReference type="InterPro" id="IPR036250">
    <property type="entry name" value="AcylCo_DH-like_C"/>
</dbReference>
<evidence type="ECO:0000256" key="1">
    <source>
        <dbReference type="ARBA" id="ARBA00001974"/>
    </source>
</evidence>
<evidence type="ECO:0000259" key="8">
    <source>
        <dbReference type="Pfam" id="PF02770"/>
    </source>
</evidence>
<feature type="domain" description="Acyl-CoA dehydrogenase/oxidase C-terminal" evidence="7">
    <location>
        <begin position="263"/>
        <end position="415"/>
    </location>
</feature>
<dbReference type="InterPro" id="IPR009100">
    <property type="entry name" value="AcylCoA_DH/oxidase_NM_dom_sf"/>
</dbReference>
<comment type="similarity">
    <text evidence="2 6">Belongs to the acyl-CoA dehydrogenase family.</text>
</comment>
<dbReference type="InterPro" id="IPR050741">
    <property type="entry name" value="Acyl-CoA_dehydrogenase"/>
</dbReference>
<feature type="domain" description="Acyl-CoA oxidase/dehydrogenase middle" evidence="8">
    <location>
        <begin position="156"/>
        <end position="251"/>
    </location>
</feature>
<proteinExistence type="inferred from homology"/>
<sequence>MAGQENASVPFSDPLWHKDKFHPYYKDSHQRLQVWMRNYIDTYIEPHAYEWETQGYVPDEAFQRHAKLGVLAASCYPLPKQHLDGVTLPAGIGLSEWDIFHYAIVIDEIARCGYLGVVWGINGGATVGNTPLSTKCTEHQKRKWLAPLLRGEQRHALAVTEPAAGSDVGGLQTTAVKSEDAKYWIVNGNKKWVTQGQFADWALVAARTGGAGNKGISTMMVDLRSEGITRRKMENSGVRSSGSAFVEFDDVKVPVENLIGQENEGFKVIMSTFNHERLWVGIIANRLGRVALCDSYNHALRRRTFGRPIMENQVIRAKFTKMAGLLEATSALTEAVIHMSEQAPLDALSTYSALVKYRAAHDLEKISREAQQVFGGLAYSRGGLGARVEQISRDVRVLVVSGGSEEILMDLVAKRSRGSSKI</sequence>
<dbReference type="Pfam" id="PF00441">
    <property type="entry name" value="Acyl-CoA_dh_1"/>
    <property type="match status" value="1"/>
</dbReference>
<dbReference type="GO" id="GO:0050660">
    <property type="term" value="F:flavin adenine dinucleotide binding"/>
    <property type="evidence" value="ECO:0007669"/>
    <property type="project" value="InterPro"/>
</dbReference>
<dbReference type="InterPro" id="IPR006091">
    <property type="entry name" value="Acyl-CoA_Oxase/DH_mid-dom"/>
</dbReference>
<keyword evidence="5 6" id="KW-0560">Oxidoreductase</keyword>
<dbReference type="Gene3D" id="1.10.540.10">
    <property type="entry name" value="Acyl-CoA dehydrogenase/oxidase, N-terminal domain"/>
    <property type="match status" value="1"/>
</dbReference>
<dbReference type="GO" id="GO:0005737">
    <property type="term" value="C:cytoplasm"/>
    <property type="evidence" value="ECO:0007669"/>
    <property type="project" value="TreeGrafter"/>
</dbReference>
<keyword evidence="4 6" id="KW-0274">FAD</keyword>
<dbReference type="PROSITE" id="PS00072">
    <property type="entry name" value="ACYL_COA_DH_1"/>
    <property type="match status" value="1"/>
</dbReference>
<evidence type="ECO:0000259" key="9">
    <source>
        <dbReference type="Pfam" id="PF02771"/>
    </source>
</evidence>
<evidence type="ECO:0000256" key="5">
    <source>
        <dbReference type="ARBA" id="ARBA00023002"/>
    </source>
</evidence>
<keyword evidence="3 6" id="KW-0285">Flavoprotein</keyword>
<feature type="domain" description="Acyl-CoA dehydrogenase/oxidase N-terminal" evidence="9">
    <location>
        <begin position="27"/>
        <end position="152"/>
    </location>
</feature>
<dbReference type="GO" id="GO:0003995">
    <property type="term" value="F:acyl-CoA dehydrogenase activity"/>
    <property type="evidence" value="ECO:0007669"/>
    <property type="project" value="InterPro"/>
</dbReference>